<dbReference type="InterPro" id="IPR008928">
    <property type="entry name" value="6-hairpin_glycosidase_sf"/>
</dbReference>
<sequence length="1155" mass="128391">MSAGQEVHAPPAPLGLQEAAPFAGISLTGVQAVRVQRLPLAGSSNLAMASISDDFDALGRFVLRGFDKTKPMSSFLPGVGGFWGLPMWTFYVNRGQGISCFGILNKDGPIMRFESAEAAYRTTALQGFRTLMNLQRPGLPARSYQPFFNEGEGTRDMLIGMNEMEIREINNDVGLKTEVLYFTVPNEEFPALVRKVSFTNLGDTTLHISLLDGLMKLEPTGIPHENLVTMGRTMEAWKNVYNTEDGDMRRPFFHISSDPADIAQVKEVENGHFVVAFVDGEYKLLPFVVDPAVVFEHDTSLRCPHGFTPSTSPEALASGEQCKCARTPCALAAASQCLAPGQKVTITSIYGHASNITQAVEKFIPKVCTPGFVDKKVEEARSIPGTLAKKVETQTASPIFNQYVNFNFWDNLLRGGLPHILGDLGNGARDHPKVYHCFSRIHGDMERDYNNFQLDLTYFSQGPGNYRDVNQNRRVDVFFEPRVRDFNVRQFLSFIQADGYNPLSVATPLFKMPGDSNLSHFLARVTSSAGAAVDELKKLLQAPFRPGDLFKAMEKQGCSLEKIGSTLSREQFLHLLAREAQEVPVAKYNQNGFWSDHWTYNMDLLDNFLTIYPDKEFELLFGLEPIPFFLSPSTVQPRSKKYRKLSDGTVIQVDAVLDGANIAKPREQLITAARSGNGYVEDPLGNNNAWHLDATGHPMVVSVGSKLLIIGVLKFATLDPLGMGIQMETGKPGWNDAMNGLPGILGSTMPESYETLRVLKYLKKVIQRYPKQDFEVPTEMHTLMQEVEAQLGNYCLTSLESQNITGKVPSADFSYWGAVSTAREVYHESILGTFCGSKQPWSSSRVATLLDKMVAKMEHGIGRALKFGQGMTPCYFSYKAEIRVDSDSSGEVAVPVSFEMPTVYPLFLEAFVRQLKVTESSEDCREVYRKVKSSPLYDTPLKMYKVCESLKGQPLTLGRMLAFPPGWLENESIWLHMSYKYLLELLRGRLFAEFFDEIKTGLVPFMDVKRYGRSPLEASSFLASTALPDKRLHGTGFVARLSGSTAEMMSMWTLMFAGPQPFRSDGAGSLELAFEPALPSWLFKDDGTVSFTFLGCTKVTYHNAARKNTWELDAPQRLTYSTVDGVSKTQNGGVLPRAEALLARELKIAAIDVYY</sequence>
<evidence type="ECO:0000313" key="2">
    <source>
        <dbReference type="Proteomes" id="UP000186817"/>
    </source>
</evidence>
<name>A0A1Q9CYV1_SYMMI</name>
<dbReference type="AlphaFoldDB" id="A0A1Q9CYV1"/>
<dbReference type="OrthoDB" id="407947at2759"/>
<evidence type="ECO:0000313" key="1">
    <source>
        <dbReference type="EMBL" id="OLP88051.1"/>
    </source>
</evidence>
<accession>A0A1Q9CYV1</accession>
<dbReference type="Proteomes" id="UP000186817">
    <property type="component" value="Unassembled WGS sequence"/>
</dbReference>
<proteinExistence type="predicted"/>
<dbReference type="EMBL" id="LSRX01000830">
    <property type="protein sequence ID" value="OLP88051.1"/>
    <property type="molecule type" value="Genomic_DNA"/>
</dbReference>
<organism evidence="1 2">
    <name type="scientific">Symbiodinium microadriaticum</name>
    <name type="common">Dinoflagellate</name>
    <name type="synonym">Zooxanthella microadriatica</name>
    <dbReference type="NCBI Taxonomy" id="2951"/>
    <lineage>
        <taxon>Eukaryota</taxon>
        <taxon>Sar</taxon>
        <taxon>Alveolata</taxon>
        <taxon>Dinophyceae</taxon>
        <taxon>Suessiales</taxon>
        <taxon>Symbiodiniaceae</taxon>
        <taxon>Symbiodinium</taxon>
    </lineage>
</organism>
<keyword evidence="2" id="KW-1185">Reference proteome</keyword>
<protein>
    <submittedName>
        <fullName evidence="1">Uncharacterized protein</fullName>
    </submittedName>
</protein>
<dbReference type="SUPFAM" id="SSF48208">
    <property type="entry name" value="Six-hairpin glycosidases"/>
    <property type="match status" value="1"/>
</dbReference>
<dbReference type="OMA" id="PGWLENE"/>
<reference evidence="1 2" key="1">
    <citation type="submission" date="2016-02" db="EMBL/GenBank/DDBJ databases">
        <title>Genome analysis of coral dinoflagellate symbionts highlights evolutionary adaptations to a symbiotic lifestyle.</title>
        <authorList>
            <person name="Aranda M."/>
            <person name="Li Y."/>
            <person name="Liew Y.J."/>
            <person name="Baumgarten S."/>
            <person name="Simakov O."/>
            <person name="Wilson M."/>
            <person name="Piel J."/>
            <person name="Ashoor H."/>
            <person name="Bougouffa S."/>
            <person name="Bajic V.B."/>
            <person name="Ryu T."/>
            <person name="Ravasi T."/>
            <person name="Bayer T."/>
            <person name="Micklem G."/>
            <person name="Kim H."/>
            <person name="Bhak J."/>
            <person name="Lajeunesse T.C."/>
            <person name="Voolstra C.R."/>
        </authorList>
    </citation>
    <scope>NUCLEOTIDE SEQUENCE [LARGE SCALE GENOMIC DNA]</scope>
    <source>
        <strain evidence="1 2">CCMP2467</strain>
    </source>
</reference>
<dbReference type="GO" id="GO:0005975">
    <property type="term" value="P:carbohydrate metabolic process"/>
    <property type="evidence" value="ECO:0007669"/>
    <property type="project" value="InterPro"/>
</dbReference>
<gene>
    <name evidence="1" type="ORF">AK812_SmicGene30670</name>
</gene>
<comment type="caution">
    <text evidence="1">The sequence shown here is derived from an EMBL/GenBank/DDBJ whole genome shotgun (WGS) entry which is preliminary data.</text>
</comment>